<dbReference type="GeneID" id="1188399"/>
<gene>
    <name evidence="2" type="ORF">CA163_00680</name>
</gene>
<name>A0A227JI97_VIBPH</name>
<organism evidence="2 3">
    <name type="scientific">Vibrio parahaemolyticus</name>
    <dbReference type="NCBI Taxonomy" id="670"/>
    <lineage>
        <taxon>Bacteria</taxon>
        <taxon>Pseudomonadati</taxon>
        <taxon>Pseudomonadota</taxon>
        <taxon>Gammaproteobacteria</taxon>
        <taxon>Vibrionales</taxon>
        <taxon>Vibrionaceae</taxon>
        <taxon>Vibrio</taxon>
    </lineage>
</organism>
<dbReference type="STRING" id="670.ACZ92_11650"/>
<proteinExistence type="predicted"/>
<accession>A0A227JI97</accession>
<reference evidence="2 3" key="1">
    <citation type="journal article" date="2017" name="Appl. Environ. Microbiol.">
        <title>Parallel evolution of two clades of a major Atlantic endemic Vibrio parahaemolyticus pathogen lineage by independent acquisition of related pathogenicity islands.</title>
        <authorList>
            <person name="Xu F."/>
            <person name="Gonzalez-Escalona N."/>
            <person name="Drees K.P."/>
            <person name="Sebra R.P."/>
            <person name="Cooper V.S."/>
            <person name="Jones S.H."/>
            <person name="Whistler C.A."/>
        </authorList>
    </citation>
    <scope>NUCLEOTIDE SEQUENCE [LARGE SCALE GENOMIC DNA]</scope>
    <source>
        <strain evidence="2 3">MAVP-3</strain>
    </source>
</reference>
<dbReference type="OMA" id="NHLMACM"/>
<dbReference type="Gene3D" id="1.10.530.10">
    <property type="match status" value="1"/>
</dbReference>
<dbReference type="OrthoDB" id="8093300at2"/>
<evidence type="ECO:0000313" key="2">
    <source>
        <dbReference type="EMBL" id="OXE34752.1"/>
    </source>
</evidence>
<dbReference type="RefSeq" id="WP_011105740.1">
    <property type="nucleotide sequence ID" value="NZ_CANUHY010000001.1"/>
</dbReference>
<dbReference type="SUPFAM" id="SSF53955">
    <property type="entry name" value="Lysozyme-like"/>
    <property type="match status" value="1"/>
</dbReference>
<dbReference type="Pfam" id="PF01464">
    <property type="entry name" value="SLT"/>
    <property type="match status" value="1"/>
</dbReference>
<dbReference type="InterPro" id="IPR023346">
    <property type="entry name" value="Lysozyme-like_dom_sf"/>
</dbReference>
<dbReference type="AlphaFoldDB" id="A0A227JI97"/>
<comment type="caution">
    <text evidence="2">The sequence shown here is derived from an EMBL/GenBank/DDBJ whole genome shotgun (WGS) entry which is preliminary data.</text>
</comment>
<evidence type="ECO:0000313" key="3">
    <source>
        <dbReference type="Proteomes" id="UP000214596"/>
    </source>
</evidence>
<evidence type="ECO:0000259" key="1">
    <source>
        <dbReference type="Pfam" id="PF01464"/>
    </source>
</evidence>
<sequence length="246" mass="27877">MDYILGVFPQLGYVVKKVSKRLYRLVKFKKRQPLKTVLFSFTSMLKGRQQRLIKKLPFYPQRSHRCIFSPEPFQEPSEHVLAWGQRVSPAFKSKVVEICSELEINPNHLMACMAFETAETFSPSIRNGSGSGATGLIQFMPATAKNLGTSTKHLAMMSAVEQLDYVKAYFWPYRHRMSSLEDVYMAILYPAAIGKSPSHVLFKQGSIAYRQNAGIDRHSKGSITLSDVSYKVRQKLAKGLQPNFMG</sequence>
<protein>
    <recommendedName>
        <fullName evidence="1">Transglycosylase SLT domain-containing protein</fullName>
    </recommendedName>
</protein>
<feature type="domain" description="Transglycosylase SLT" evidence="1">
    <location>
        <begin position="103"/>
        <end position="152"/>
    </location>
</feature>
<dbReference type="InterPro" id="IPR008258">
    <property type="entry name" value="Transglycosylase_SLT_dom_1"/>
</dbReference>
<dbReference type="Proteomes" id="UP000214596">
    <property type="component" value="Unassembled WGS sequence"/>
</dbReference>
<dbReference type="EMBL" id="NIXT01000013">
    <property type="protein sequence ID" value="OXE34752.1"/>
    <property type="molecule type" value="Genomic_DNA"/>
</dbReference>